<dbReference type="CDD" id="cd06171">
    <property type="entry name" value="Sigma70_r4"/>
    <property type="match status" value="1"/>
</dbReference>
<organism evidence="7 8">
    <name type="scientific">Niastella populi</name>
    <dbReference type="NCBI Taxonomy" id="550983"/>
    <lineage>
        <taxon>Bacteria</taxon>
        <taxon>Pseudomonadati</taxon>
        <taxon>Bacteroidota</taxon>
        <taxon>Chitinophagia</taxon>
        <taxon>Chitinophagales</taxon>
        <taxon>Chitinophagaceae</taxon>
        <taxon>Niastella</taxon>
    </lineage>
</organism>
<protein>
    <recommendedName>
        <fullName evidence="9">HTH luxR-type domain-containing protein</fullName>
    </recommendedName>
</protein>
<keyword evidence="3" id="KW-0731">Sigma factor</keyword>
<evidence type="ECO:0000313" key="8">
    <source>
        <dbReference type="Proteomes" id="UP000192276"/>
    </source>
</evidence>
<dbReference type="GO" id="GO:0006352">
    <property type="term" value="P:DNA-templated transcription initiation"/>
    <property type="evidence" value="ECO:0007669"/>
    <property type="project" value="InterPro"/>
</dbReference>
<dbReference type="Gene3D" id="1.10.10.10">
    <property type="entry name" value="Winged helix-like DNA-binding domain superfamily/Winged helix DNA-binding domain"/>
    <property type="match status" value="1"/>
</dbReference>
<feature type="domain" description="RNA polymerase sigma factor 70 region 4 type 2" evidence="6">
    <location>
        <begin position="118"/>
        <end position="167"/>
    </location>
</feature>
<dbReference type="InterPro" id="IPR013325">
    <property type="entry name" value="RNA_pol_sigma_r2"/>
</dbReference>
<evidence type="ECO:0000256" key="1">
    <source>
        <dbReference type="ARBA" id="ARBA00010641"/>
    </source>
</evidence>
<dbReference type="InterPro" id="IPR013324">
    <property type="entry name" value="RNA_pol_sigma_r3/r4-like"/>
</dbReference>
<keyword evidence="2" id="KW-0805">Transcription regulation</keyword>
<dbReference type="Pfam" id="PF08281">
    <property type="entry name" value="Sigma70_r4_2"/>
    <property type="match status" value="1"/>
</dbReference>
<reference evidence="8" key="1">
    <citation type="submission" date="2016-04" db="EMBL/GenBank/DDBJ databases">
        <authorList>
            <person name="Chen L."/>
            <person name="Zhuang W."/>
            <person name="Wang G."/>
        </authorList>
    </citation>
    <scope>NUCLEOTIDE SEQUENCE [LARGE SCALE GENOMIC DNA]</scope>
    <source>
        <strain evidence="8">208</strain>
    </source>
</reference>
<proteinExistence type="inferred from homology"/>
<keyword evidence="8" id="KW-1185">Reference proteome</keyword>
<dbReference type="PANTHER" id="PTHR43133:SF46">
    <property type="entry name" value="RNA POLYMERASE SIGMA-70 FACTOR ECF SUBFAMILY"/>
    <property type="match status" value="1"/>
</dbReference>
<dbReference type="Pfam" id="PF04542">
    <property type="entry name" value="Sigma70_r2"/>
    <property type="match status" value="1"/>
</dbReference>
<evidence type="ECO:0000256" key="2">
    <source>
        <dbReference type="ARBA" id="ARBA00023015"/>
    </source>
</evidence>
<dbReference type="NCBIfam" id="TIGR02937">
    <property type="entry name" value="sigma70-ECF"/>
    <property type="match status" value="1"/>
</dbReference>
<dbReference type="EMBL" id="LWBP01000194">
    <property type="protein sequence ID" value="OQP57448.1"/>
    <property type="molecule type" value="Genomic_DNA"/>
</dbReference>
<evidence type="ECO:0008006" key="9">
    <source>
        <dbReference type="Google" id="ProtNLM"/>
    </source>
</evidence>
<gene>
    <name evidence="7" type="ORF">A4R26_24605</name>
</gene>
<evidence type="ECO:0000259" key="5">
    <source>
        <dbReference type="Pfam" id="PF04542"/>
    </source>
</evidence>
<evidence type="ECO:0000256" key="3">
    <source>
        <dbReference type="ARBA" id="ARBA00023082"/>
    </source>
</evidence>
<evidence type="ECO:0000259" key="6">
    <source>
        <dbReference type="Pfam" id="PF08281"/>
    </source>
</evidence>
<dbReference type="InterPro" id="IPR007627">
    <property type="entry name" value="RNA_pol_sigma70_r2"/>
</dbReference>
<dbReference type="GO" id="GO:0003677">
    <property type="term" value="F:DNA binding"/>
    <property type="evidence" value="ECO:0007669"/>
    <property type="project" value="InterPro"/>
</dbReference>
<dbReference type="SUPFAM" id="SSF88659">
    <property type="entry name" value="Sigma3 and sigma4 domains of RNA polymerase sigma factors"/>
    <property type="match status" value="1"/>
</dbReference>
<evidence type="ECO:0000256" key="4">
    <source>
        <dbReference type="ARBA" id="ARBA00023163"/>
    </source>
</evidence>
<dbReference type="InterPro" id="IPR014284">
    <property type="entry name" value="RNA_pol_sigma-70_dom"/>
</dbReference>
<feature type="domain" description="RNA polymerase sigma-70 region 2" evidence="5">
    <location>
        <begin position="23"/>
        <end position="85"/>
    </location>
</feature>
<dbReference type="AlphaFoldDB" id="A0A1V9FGF9"/>
<dbReference type="STRING" id="550983.A4R26_24605"/>
<dbReference type="GO" id="GO:0016987">
    <property type="term" value="F:sigma factor activity"/>
    <property type="evidence" value="ECO:0007669"/>
    <property type="project" value="UniProtKB-KW"/>
</dbReference>
<dbReference type="InterPro" id="IPR036388">
    <property type="entry name" value="WH-like_DNA-bd_sf"/>
</dbReference>
<dbReference type="InterPro" id="IPR013249">
    <property type="entry name" value="RNA_pol_sigma70_r4_t2"/>
</dbReference>
<dbReference type="PANTHER" id="PTHR43133">
    <property type="entry name" value="RNA POLYMERASE ECF-TYPE SIGMA FACTO"/>
    <property type="match status" value="1"/>
</dbReference>
<dbReference type="Proteomes" id="UP000192276">
    <property type="component" value="Unassembled WGS sequence"/>
</dbReference>
<dbReference type="Gene3D" id="1.10.1740.10">
    <property type="match status" value="1"/>
</dbReference>
<comment type="caution">
    <text evidence="7">The sequence shown here is derived from an EMBL/GenBank/DDBJ whole genome shotgun (WGS) entry which is preliminary data.</text>
</comment>
<keyword evidence="4" id="KW-0804">Transcription</keyword>
<accession>A0A1V9FGF9</accession>
<sequence length="192" mass="22523">MHTDDQLLKRLYQNDEGAFAEIYNRYWKPLYTSAHNILQVREAAQDAVQEVFISLWKRRQDLQVDVLQSYLHQAVRFQVFKAVRAGKTDQDFFNRLSLISKDILIEDPVLFKELESIYQQLIQSLPPDEQEIFLLHRDGGLTYKQIAEQKNISVKTVEKKMSRALKEIRYGMDDAMLVVLVTSATMMLPHNF</sequence>
<dbReference type="SUPFAM" id="SSF88946">
    <property type="entry name" value="Sigma2 domain of RNA polymerase sigma factors"/>
    <property type="match status" value="1"/>
</dbReference>
<comment type="similarity">
    <text evidence="1">Belongs to the sigma-70 factor family. ECF subfamily.</text>
</comment>
<dbReference type="InterPro" id="IPR039425">
    <property type="entry name" value="RNA_pol_sigma-70-like"/>
</dbReference>
<evidence type="ECO:0000313" key="7">
    <source>
        <dbReference type="EMBL" id="OQP57448.1"/>
    </source>
</evidence>
<name>A0A1V9FGF9_9BACT</name>